<keyword evidence="1" id="KW-0963">Cytoplasm</keyword>
<accession>A0AAE0RZ71</accession>
<dbReference type="PANTHER" id="PTHR37940:SF1">
    <property type="entry name" value="LYSINE--TRNA LIGASE"/>
    <property type="match status" value="1"/>
</dbReference>
<evidence type="ECO:0000256" key="1">
    <source>
        <dbReference type="ARBA" id="ARBA00022490"/>
    </source>
</evidence>
<reference evidence="2" key="2">
    <citation type="journal article" date="2021" name="Genome Biol. Evol.">
        <title>Developing a high-quality reference genome for a parasitic bivalve with doubly uniparental inheritance (Bivalvia: Unionida).</title>
        <authorList>
            <person name="Smith C.H."/>
        </authorList>
    </citation>
    <scope>NUCLEOTIDE SEQUENCE</scope>
    <source>
        <strain evidence="2">CHS0354</strain>
        <tissue evidence="2">Mantle</tissue>
    </source>
</reference>
<name>A0AAE0RZ71_9BIVA</name>
<dbReference type="PANTHER" id="PTHR37940">
    <property type="entry name" value="LYSINE--TRNA LIGASE"/>
    <property type="match status" value="1"/>
</dbReference>
<reference evidence="2" key="3">
    <citation type="submission" date="2023-05" db="EMBL/GenBank/DDBJ databases">
        <authorList>
            <person name="Smith C.H."/>
        </authorList>
    </citation>
    <scope>NUCLEOTIDE SEQUENCE</scope>
    <source>
        <strain evidence="2">CHS0354</strain>
        <tissue evidence="2">Mantle</tissue>
    </source>
</reference>
<dbReference type="EMBL" id="JAEAOA010001427">
    <property type="protein sequence ID" value="KAK3582273.1"/>
    <property type="molecule type" value="Genomic_DNA"/>
</dbReference>
<dbReference type="InterPro" id="IPR002904">
    <property type="entry name" value="Lys-tRNA-ligase"/>
</dbReference>
<dbReference type="SUPFAM" id="SSF52374">
    <property type="entry name" value="Nucleotidylyl transferase"/>
    <property type="match status" value="1"/>
</dbReference>
<dbReference type="GO" id="GO:0006430">
    <property type="term" value="P:lysyl-tRNA aminoacylation"/>
    <property type="evidence" value="ECO:0007669"/>
    <property type="project" value="InterPro"/>
</dbReference>
<reference evidence="2" key="1">
    <citation type="journal article" date="2021" name="Genome Biol. Evol.">
        <title>A High-Quality Reference Genome for a Parasitic Bivalve with Doubly Uniparental Inheritance (Bivalvia: Unionida).</title>
        <authorList>
            <person name="Smith C.H."/>
        </authorList>
    </citation>
    <scope>NUCLEOTIDE SEQUENCE</scope>
    <source>
        <strain evidence="2">CHS0354</strain>
    </source>
</reference>
<organism evidence="2 3">
    <name type="scientific">Potamilus streckersoni</name>
    <dbReference type="NCBI Taxonomy" id="2493646"/>
    <lineage>
        <taxon>Eukaryota</taxon>
        <taxon>Metazoa</taxon>
        <taxon>Spiralia</taxon>
        <taxon>Lophotrochozoa</taxon>
        <taxon>Mollusca</taxon>
        <taxon>Bivalvia</taxon>
        <taxon>Autobranchia</taxon>
        <taxon>Heteroconchia</taxon>
        <taxon>Palaeoheterodonta</taxon>
        <taxon>Unionida</taxon>
        <taxon>Unionoidea</taxon>
        <taxon>Unionidae</taxon>
        <taxon>Ambleminae</taxon>
        <taxon>Lampsilini</taxon>
        <taxon>Potamilus</taxon>
    </lineage>
</organism>
<comment type="caution">
    <text evidence="2">The sequence shown here is derived from an EMBL/GenBank/DDBJ whole genome shotgun (WGS) entry which is preliminary data.</text>
</comment>
<proteinExistence type="predicted"/>
<evidence type="ECO:0000313" key="2">
    <source>
        <dbReference type="EMBL" id="KAK3582273.1"/>
    </source>
</evidence>
<dbReference type="InterPro" id="IPR014729">
    <property type="entry name" value="Rossmann-like_a/b/a_fold"/>
</dbReference>
<dbReference type="NCBIfam" id="TIGR00467">
    <property type="entry name" value="lysS_arch"/>
    <property type="match status" value="1"/>
</dbReference>
<keyword evidence="3" id="KW-1185">Reference proteome</keyword>
<dbReference type="GO" id="GO:0004824">
    <property type="term" value="F:lysine-tRNA ligase activity"/>
    <property type="evidence" value="ECO:0007669"/>
    <property type="project" value="InterPro"/>
</dbReference>
<dbReference type="Proteomes" id="UP001195483">
    <property type="component" value="Unassembled WGS sequence"/>
</dbReference>
<evidence type="ECO:0000313" key="3">
    <source>
        <dbReference type="Proteomes" id="UP001195483"/>
    </source>
</evidence>
<protein>
    <submittedName>
        <fullName evidence="2">Uncharacterized protein</fullName>
    </submittedName>
</protein>
<dbReference type="Pfam" id="PF01921">
    <property type="entry name" value="tRNA-synt_1f"/>
    <property type="match status" value="1"/>
</dbReference>
<dbReference type="GO" id="GO:0005524">
    <property type="term" value="F:ATP binding"/>
    <property type="evidence" value="ECO:0007669"/>
    <property type="project" value="InterPro"/>
</dbReference>
<dbReference type="Gene3D" id="3.40.50.620">
    <property type="entry name" value="HUPs"/>
    <property type="match status" value="2"/>
</dbReference>
<gene>
    <name evidence="2" type="ORF">CHS0354_023812</name>
</gene>
<dbReference type="AlphaFoldDB" id="A0AAE0RZ71"/>
<dbReference type="GO" id="GO:0005737">
    <property type="term" value="C:cytoplasm"/>
    <property type="evidence" value="ECO:0007669"/>
    <property type="project" value="InterPro"/>
</dbReference>
<sequence length="252" mass="28409">MFWTEEIKEQVDKYFSDISNPTSIVINDSKTPSDDYDPVDEIPKDQNTHFEKYLGQPLCNVPAPPNSSHPDMATHFISNFFNIFSKTDINPTRYRMRDIYRSGQFDEAIEAILQSTPIIRNIYKAVSGSEKSDSWFPFQPICEACGRIGTTLTTNFDGKEVTYSCEPNIVKWAKGCGYKGKVSPFSGNGKLPWKLEWVAKWKTFNIILEGAGMDHTTKGGSHDVASAILKKFFLSNPLSAFPTDSSYLTDLK</sequence>